<dbReference type="PANTHER" id="PTHR22911:SF6">
    <property type="entry name" value="SOLUTE CARRIER FAMILY 35 MEMBER G1"/>
    <property type="match status" value="1"/>
</dbReference>
<feature type="transmembrane region" description="Helical" evidence="5">
    <location>
        <begin position="84"/>
        <end position="108"/>
    </location>
</feature>
<dbReference type="EMBL" id="CAXIEN010000197">
    <property type="protein sequence ID" value="CAL1285939.1"/>
    <property type="molecule type" value="Genomic_DNA"/>
</dbReference>
<evidence type="ECO:0000256" key="4">
    <source>
        <dbReference type="ARBA" id="ARBA00023136"/>
    </source>
</evidence>
<keyword evidence="3 5" id="KW-1133">Transmembrane helix</keyword>
<dbReference type="GO" id="GO:0016020">
    <property type="term" value="C:membrane"/>
    <property type="evidence" value="ECO:0007669"/>
    <property type="project" value="UniProtKB-SubCell"/>
</dbReference>
<proteinExistence type="predicted"/>
<sequence>MRSIKWMFRLNRTTTEKTTRTSIFRGLFYAFLSGVAYSFASVIVKHMKNLHPGQLAMYRFIATFFMCMPETIKTRQNLLGPRKLCILMLLRGIFGGLSIFLNFIAFRYLGLGEASVIIFSVPVFVTIFARIFLKEPCSIFQSITVVLTVIGIIFTSKLPSSLSEIPIVYSSEKIFGLLSAVFSMFFMSTLQILTRKVRPVHPSILTFHYSWVGILEIAILTAIIGNFHLHQCGIQSLYILVLALLSYIGLTLVVMAFQCEYAGPVSTVRAATDIGLAFLWQIFIFHDVPDTYGIIGAVLVLFSIILIGLDKWKSSSRGKLFSCKKLNCLSI</sequence>
<accession>A0AAV2APU4</accession>
<protein>
    <recommendedName>
        <fullName evidence="6">EamA domain-containing protein</fullName>
    </recommendedName>
</protein>
<evidence type="ECO:0000259" key="6">
    <source>
        <dbReference type="Pfam" id="PF00892"/>
    </source>
</evidence>
<feature type="transmembrane region" description="Helical" evidence="5">
    <location>
        <begin position="237"/>
        <end position="256"/>
    </location>
</feature>
<organism evidence="7 8">
    <name type="scientific">Larinioides sclopetarius</name>
    <dbReference type="NCBI Taxonomy" id="280406"/>
    <lineage>
        <taxon>Eukaryota</taxon>
        <taxon>Metazoa</taxon>
        <taxon>Ecdysozoa</taxon>
        <taxon>Arthropoda</taxon>
        <taxon>Chelicerata</taxon>
        <taxon>Arachnida</taxon>
        <taxon>Araneae</taxon>
        <taxon>Araneomorphae</taxon>
        <taxon>Entelegynae</taxon>
        <taxon>Araneoidea</taxon>
        <taxon>Araneidae</taxon>
        <taxon>Larinioides</taxon>
    </lineage>
</organism>
<name>A0AAV2APU4_9ARAC</name>
<dbReference type="SUPFAM" id="SSF103481">
    <property type="entry name" value="Multidrug resistance efflux transporter EmrE"/>
    <property type="match status" value="1"/>
</dbReference>
<dbReference type="InterPro" id="IPR037185">
    <property type="entry name" value="EmrE-like"/>
</dbReference>
<feature type="domain" description="EamA" evidence="6">
    <location>
        <begin position="25"/>
        <end position="156"/>
    </location>
</feature>
<evidence type="ECO:0000256" key="1">
    <source>
        <dbReference type="ARBA" id="ARBA00004141"/>
    </source>
</evidence>
<keyword evidence="4 5" id="KW-0472">Membrane</keyword>
<evidence type="ECO:0000256" key="5">
    <source>
        <dbReference type="SAM" id="Phobius"/>
    </source>
</evidence>
<evidence type="ECO:0000313" key="7">
    <source>
        <dbReference type="EMBL" id="CAL1285939.1"/>
    </source>
</evidence>
<evidence type="ECO:0000256" key="2">
    <source>
        <dbReference type="ARBA" id="ARBA00022692"/>
    </source>
</evidence>
<reference evidence="7 8" key="1">
    <citation type="submission" date="2024-04" db="EMBL/GenBank/DDBJ databases">
        <authorList>
            <person name="Rising A."/>
            <person name="Reimegard J."/>
            <person name="Sonavane S."/>
            <person name="Akerstrom W."/>
            <person name="Nylinder S."/>
            <person name="Hedman E."/>
            <person name="Kallberg Y."/>
        </authorList>
    </citation>
    <scope>NUCLEOTIDE SEQUENCE [LARGE SCALE GENOMIC DNA]</scope>
</reference>
<dbReference type="Pfam" id="PF00892">
    <property type="entry name" value="EamA"/>
    <property type="match status" value="1"/>
</dbReference>
<evidence type="ECO:0000256" key="3">
    <source>
        <dbReference type="ARBA" id="ARBA00022989"/>
    </source>
</evidence>
<keyword evidence="8" id="KW-1185">Reference proteome</keyword>
<feature type="transmembrane region" description="Helical" evidence="5">
    <location>
        <begin position="138"/>
        <end position="154"/>
    </location>
</feature>
<feature type="transmembrane region" description="Helical" evidence="5">
    <location>
        <begin position="205"/>
        <end position="225"/>
    </location>
</feature>
<dbReference type="PANTHER" id="PTHR22911">
    <property type="entry name" value="ACYL-MALONYL CONDENSING ENZYME-RELATED"/>
    <property type="match status" value="1"/>
</dbReference>
<dbReference type="InterPro" id="IPR000620">
    <property type="entry name" value="EamA_dom"/>
</dbReference>
<feature type="transmembrane region" description="Helical" evidence="5">
    <location>
        <begin position="291"/>
        <end position="309"/>
    </location>
</feature>
<feature type="transmembrane region" description="Helical" evidence="5">
    <location>
        <begin position="114"/>
        <end position="133"/>
    </location>
</feature>
<keyword evidence="2 5" id="KW-0812">Transmembrane</keyword>
<feature type="transmembrane region" description="Helical" evidence="5">
    <location>
        <begin position="174"/>
        <end position="193"/>
    </location>
</feature>
<comment type="subcellular location">
    <subcellularLocation>
        <location evidence="1">Membrane</location>
        <topology evidence="1">Multi-pass membrane protein</topology>
    </subcellularLocation>
</comment>
<feature type="transmembrane region" description="Helical" evidence="5">
    <location>
        <begin position="26"/>
        <end position="44"/>
    </location>
</feature>
<dbReference type="Proteomes" id="UP001497382">
    <property type="component" value="Unassembled WGS sequence"/>
</dbReference>
<comment type="caution">
    <text evidence="7">The sequence shown here is derived from an EMBL/GenBank/DDBJ whole genome shotgun (WGS) entry which is preliminary data.</text>
</comment>
<gene>
    <name evidence="7" type="ORF">LARSCL_LOCUS13993</name>
</gene>
<evidence type="ECO:0000313" key="8">
    <source>
        <dbReference type="Proteomes" id="UP001497382"/>
    </source>
</evidence>
<dbReference type="AlphaFoldDB" id="A0AAV2APU4"/>